<keyword evidence="1" id="KW-0812">Transmembrane</keyword>
<protein>
    <submittedName>
        <fullName evidence="2">Uncharacterized protein</fullName>
    </submittedName>
</protein>
<feature type="transmembrane region" description="Helical" evidence="1">
    <location>
        <begin position="72"/>
        <end position="91"/>
    </location>
</feature>
<evidence type="ECO:0000313" key="2">
    <source>
        <dbReference type="EMBL" id="KAJ7409058.1"/>
    </source>
</evidence>
<reference evidence="2" key="1">
    <citation type="submission" date="2019-10" db="EMBL/GenBank/DDBJ databases">
        <authorList>
            <person name="Soares A.E.R."/>
            <person name="Aleixo A."/>
            <person name="Schneider P."/>
            <person name="Miyaki C.Y."/>
            <person name="Schneider M.P."/>
            <person name="Mello C."/>
            <person name="Vasconcelos A.T.R."/>
        </authorList>
    </citation>
    <scope>NUCLEOTIDE SEQUENCE</scope>
    <source>
        <tissue evidence="2">Muscle</tissue>
    </source>
</reference>
<name>A0ABQ9D010_9PASS</name>
<sequence length="119" mass="13325">MCVMHMLNMSAQDSGTDTSRERELPKEVVKLQRCHLGEFELTTVLDGELQRENSRCNMWDFEARTAGFNPSLFCVPILSFSIAIIPGVALLQAGSSWLSLEDIEYLDILMLTGVVEGEQ</sequence>
<evidence type="ECO:0000313" key="3">
    <source>
        <dbReference type="Proteomes" id="UP001145742"/>
    </source>
</evidence>
<proteinExistence type="predicted"/>
<comment type="caution">
    <text evidence="2">The sequence shown here is derived from an EMBL/GenBank/DDBJ whole genome shotgun (WGS) entry which is preliminary data.</text>
</comment>
<gene>
    <name evidence="2" type="ORF">WISP_116890</name>
</gene>
<keyword evidence="3" id="KW-1185">Reference proteome</keyword>
<dbReference type="Proteomes" id="UP001145742">
    <property type="component" value="Unassembled WGS sequence"/>
</dbReference>
<keyword evidence="1" id="KW-1133">Transmembrane helix</keyword>
<accession>A0ABQ9D010</accession>
<evidence type="ECO:0000256" key="1">
    <source>
        <dbReference type="SAM" id="Phobius"/>
    </source>
</evidence>
<keyword evidence="1" id="KW-0472">Membrane</keyword>
<organism evidence="2 3">
    <name type="scientific">Willisornis vidua</name>
    <name type="common">Xingu scale-backed antbird</name>
    <dbReference type="NCBI Taxonomy" id="1566151"/>
    <lineage>
        <taxon>Eukaryota</taxon>
        <taxon>Metazoa</taxon>
        <taxon>Chordata</taxon>
        <taxon>Craniata</taxon>
        <taxon>Vertebrata</taxon>
        <taxon>Euteleostomi</taxon>
        <taxon>Archelosauria</taxon>
        <taxon>Archosauria</taxon>
        <taxon>Dinosauria</taxon>
        <taxon>Saurischia</taxon>
        <taxon>Theropoda</taxon>
        <taxon>Coelurosauria</taxon>
        <taxon>Aves</taxon>
        <taxon>Neognathae</taxon>
        <taxon>Neoaves</taxon>
        <taxon>Telluraves</taxon>
        <taxon>Australaves</taxon>
        <taxon>Passeriformes</taxon>
        <taxon>Thamnophilidae</taxon>
        <taxon>Willisornis</taxon>
    </lineage>
</organism>
<dbReference type="EMBL" id="WHWB01034503">
    <property type="protein sequence ID" value="KAJ7409058.1"/>
    <property type="molecule type" value="Genomic_DNA"/>
</dbReference>